<comment type="caution">
    <text evidence="1">The sequence shown here is derived from an EMBL/GenBank/DDBJ whole genome shotgun (WGS) entry which is preliminary data.</text>
</comment>
<dbReference type="EMBL" id="CAJVCH010429939">
    <property type="protein sequence ID" value="CAG7818779.1"/>
    <property type="molecule type" value="Genomic_DNA"/>
</dbReference>
<evidence type="ECO:0000313" key="2">
    <source>
        <dbReference type="Proteomes" id="UP000708208"/>
    </source>
</evidence>
<organism evidence="1 2">
    <name type="scientific">Allacma fusca</name>
    <dbReference type="NCBI Taxonomy" id="39272"/>
    <lineage>
        <taxon>Eukaryota</taxon>
        <taxon>Metazoa</taxon>
        <taxon>Ecdysozoa</taxon>
        <taxon>Arthropoda</taxon>
        <taxon>Hexapoda</taxon>
        <taxon>Collembola</taxon>
        <taxon>Symphypleona</taxon>
        <taxon>Sminthuridae</taxon>
        <taxon>Allacma</taxon>
    </lineage>
</organism>
<keyword evidence="2" id="KW-1185">Reference proteome</keyword>
<protein>
    <submittedName>
        <fullName evidence="1">Uncharacterized protein</fullName>
    </submittedName>
</protein>
<proteinExistence type="predicted"/>
<gene>
    <name evidence="1" type="ORF">AFUS01_LOCUS29260</name>
</gene>
<name>A0A8J2LA78_9HEXA</name>
<evidence type="ECO:0000313" key="1">
    <source>
        <dbReference type="EMBL" id="CAG7818779.1"/>
    </source>
</evidence>
<accession>A0A8J2LA78</accession>
<dbReference type="Proteomes" id="UP000708208">
    <property type="component" value="Unassembled WGS sequence"/>
</dbReference>
<sequence length="90" mass="9803">MGGQGVEENGKGNASAGFDLPSRVHWVSLDGFDAAWKASFGAVRLKVFIPRIPNRNETIKAASLFDTTLPSPCNSALPDKRFWLQLNARS</sequence>
<dbReference type="AlphaFoldDB" id="A0A8J2LA78"/>
<reference evidence="1" key="1">
    <citation type="submission" date="2021-06" db="EMBL/GenBank/DDBJ databases">
        <authorList>
            <person name="Hodson N. C."/>
            <person name="Mongue J. A."/>
            <person name="Jaron S. K."/>
        </authorList>
    </citation>
    <scope>NUCLEOTIDE SEQUENCE</scope>
</reference>